<protein>
    <submittedName>
        <fullName evidence="1">Uncharacterized protein</fullName>
    </submittedName>
</protein>
<comment type="caution">
    <text evidence="1">The sequence shown here is derived from an EMBL/GenBank/DDBJ whole genome shotgun (WGS) entry which is preliminary data.</text>
</comment>
<organism evidence="1">
    <name type="scientific">marine sediment metagenome</name>
    <dbReference type="NCBI Taxonomy" id="412755"/>
    <lineage>
        <taxon>unclassified sequences</taxon>
        <taxon>metagenomes</taxon>
        <taxon>ecological metagenomes</taxon>
    </lineage>
</organism>
<reference evidence="1" key="1">
    <citation type="journal article" date="2014" name="Front. Microbiol.">
        <title>High frequency of phylogenetically diverse reductive dehalogenase-homologous genes in deep subseafloor sedimentary metagenomes.</title>
        <authorList>
            <person name="Kawai M."/>
            <person name="Futagami T."/>
            <person name="Toyoda A."/>
            <person name="Takaki Y."/>
            <person name="Nishi S."/>
            <person name="Hori S."/>
            <person name="Arai W."/>
            <person name="Tsubouchi T."/>
            <person name="Morono Y."/>
            <person name="Uchiyama I."/>
            <person name="Ito T."/>
            <person name="Fujiyama A."/>
            <person name="Inagaki F."/>
            <person name="Takami H."/>
        </authorList>
    </citation>
    <scope>NUCLEOTIDE SEQUENCE</scope>
    <source>
        <strain evidence="1">Expedition CK06-06</strain>
    </source>
</reference>
<gene>
    <name evidence="1" type="ORF">S12H4_04492</name>
</gene>
<proteinExistence type="predicted"/>
<evidence type="ECO:0000313" key="1">
    <source>
        <dbReference type="EMBL" id="GAI59539.1"/>
    </source>
</evidence>
<accession>X1RVN6</accession>
<dbReference type="AlphaFoldDB" id="X1RVN6"/>
<dbReference type="EMBL" id="BARW01001392">
    <property type="protein sequence ID" value="GAI59539.1"/>
    <property type="molecule type" value="Genomic_DNA"/>
</dbReference>
<name>X1RVN6_9ZZZZ</name>
<sequence>MKKQKNYDKRVKNTRILLSDYLLLKEFAQRAGVSMSEALHKIITGLAPKAEPEPVASKSPAQIPKIPVFFKPKSIERNGAFAFKPKSISGNGITQFKLKSIR</sequence>